<dbReference type="Pfam" id="PF22725">
    <property type="entry name" value="GFO_IDH_MocA_C3"/>
    <property type="match status" value="1"/>
</dbReference>
<dbReference type="Pfam" id="PF01408">
    <property type="entry name" value="GFO_IDH_MocA"/>
    <property type="match status" value="1"/>
</dbReference>
<comment type="caution">
    <text evidence="5">The sequence shown here is derived from an EMBL/GenBank/DDBJ whole genome shotgun (WGS) entry which is preliminary data.</text>
</comment>
<dbReference type="SUPFAM" id="SSF55347">
    <property type="entry name" value="Glyceraldehyde-3-phosphate dehydrogenase-like, C-terminal domain"/>
    <property type="match status" value="1"/>
</dbReference>
<evidence type="ECO:0000256" key="2">
    <source>
        <dbReference type="ARBA" id="ARBA00023027"/>
    </source>
</evidence>
<evidence type="ECO:0000259" key="3">
    <source>
        <dbReference type="Pfam" id="PF01408"/>
    </source>
</evidence>
<dbReference type="RefSeq" id="WP_214563119.1">
    <property type="nucleotide sequence ID" value="NZ_JAHEWX010000010.1"/>
</dbReference>
<evidence type="ECO:0000313" key="6">
    <source>
        <dbReference type="Proteomes" id="UP000709437"/>
    </source>
</evidence>
<evidence type="ECO:0000313" key="5">
    <source>
        <dbReference type="EMBL" id="MBT1542043.1"/>
    </source>
</evidence>
<proteinExistence type="predicted"/>
<organism evidence="5 6">
    <name type="scientific">Curtobacterium flaccumfaciens pv. flaccumfaciens</name>
    <dbReference type="NCBI Taxonomy" id="138532"/>
    <lineage>
        <taxon>Bacteria</taxon>
        <taxon>Bacillati</taxon>
        <taxon>Actinomycetota</taxon>
        <taxon>Actinomycetes</taxon>
        <taxon>Micrococcales</taxon>
        <taxon>Microbacteriaceae</taxon>
        <taxon>Curtobacterium</taxon>
    </lineage>
</organism>
<dbReference type="InterPro" id="IPR000683">
    <property type="entry name" value="Gfo/Idh/MocA-like_OxRdtase_N"/>
</dbReference>
<dbReference type="PANTHER" id="PTHR43818">
    <property type="entry name" value="BCDNA.GH03377"/>
    <property type="match status" value="1"/>
</dbReference>
<name>A0A9Q2W6X5_9MICO</name>
<keyword evidence="1" id="KW-0560">Oxidoreductase</keyword>
<evidence type="ECO:0000256" key="1">
    <source>
        <dbReference type="ARBA" id="ARBA00023002"/>
    </source>
</evidence>
<dbReference type="InterPro" id="IPR055170">
    <property type="entry name" value="GFO_IDH_MocA-like_dom"/>
</dbReference>
<dbReference type="GO" id="GO:0000166">
    <property type="term" value="F:nucleotide binding"/>
    <property type="evidence" value="ECO:0007669"/>
    <property type="project" value="InterPro"/>
</dbReference>
<dbReference type="Proteomes" id="UP000709437">
    <property type="component" value="Unassembled WGS sequence"/>
</dbReference>
<evidence type="ECO:0000259" key="4">
    <source>
        <dbReference type="Pfam" id="PF22725"/>
    </source>
</evidence>
<accession>A0A9Q2W6X5</accession>
<dbReference type="PANTHER" id="PTHR43818:SF11">
    <property type="entry name" value="BCDNA.GH03377"/>
    <property type="match status" value="1"/>
</dbReference>
<dbReference type="GO" id="GO:0016491">
    <property type="term" value="F:oxidoreductase activity"/>
    <property type="evidence" value="ECO:0007669"/>
    <property type="project" value="UniProtKB-KW"/>
</dbReference>
<dbReference type="SUPFAM" id="SSF51735">
    <property type="entry name" value="NAD(P)-binding Rossmann-fold domains"/>
    <property type="match status" value="1"/>
</dbReference>
<dbReference type="EMBL" id="JAHEWX010000010">
    <property type="protein sequence ID" value="MBT1542043.1"/>
    <property type="molecule type" value="Genomic_DNA"/>
</dbReference>
<feature type="domain" description="GFO/IDH/MocA-like oxidoreductase" evidence="4">
    <location>
        <begin position="144"/>
        <end position="290"/>
    </location>
</feature>
<sequence length="417" mass="43060">MSDSIGVAVIGAGMAGKAHMAAWRNAPSLFTSTLPPVRLVSVGDVYEPLAAEAARRFGYERHDTDWWAIAAADDIDVVSVVVANTLHREIVEGLLAAGKHVLCEKPLSDSLGDARAMASAAAEAEQRGVLGRIGFTYRRAPGLAAIRELVGDGTLGRVLHVSGRYWTDYGASPDVPFSWRFAGEPGSGALADVGSHLSYVAEFLAGPVRSISGGTFTTSITERPVAAGHALRGQAVPLTGATAAVGNDDYATFSARFGDGTVVGSLEASRVAAGHPNGLVIEVFCERGAARWDQERASEIGLALQSDGSRTGGYRQVVLGPDHPYVAGGMAMDAPGVGWGQNQMFEYQARAFLDEVAGLSGDVPDALPANATFDDGVHNMEVLDAVARSAAAGGASVDVAEVDAVTAIAATAEGARA</sequence>
<dbReference type="InterPro" id="IPR050463">
    <property type="entry name" value="Gfo/Idh/MocA_oxidrdct_glycsds"/>
</dbReference>
<dbReference type="InterPro" id="IPR036291">
    <property type="entry name" value="NAD(P)-bd_dom_sf"/>
</dbReference>
<feature type="domain" description="Gfo/Idh/MocA-like oxidoreductase N-terminal" evidence="3">
    <location>
        <begin position="5"/>
        <end position="127"/>
    </location>
</feature>
<dbReference type="AlphaFoldDB" id="A0A9Q2W6X5"/>
<keyword evidence="2" id="KW-0520">NAD</keyword>
<dbReference type="Gene3D" id="3.30.360.10">
    <property type="entry name" value="Dihydrodipicolinate Reductase, domain 2"/>
    <property type="match status" value="1"/>
</dbReference>
<protein>
    <submittedName>
        <fullName evidence="5">Gfo/Idh/MocA family oxidoreductase</fullName>
    </submittedName>
</protein>
<reference evidence="5" key="1">
    <citation type="submission" date="2021-05" db="EMBL/GenBank/DDBJ databases">
        <title>Whole genome sequence of Curtobacterium flaccumfaciens pv. flaccumfaciens strain CFBP 3417.</title>
        <authorList>
            <person name="Osdaghi E."/>
            <person name="Taghouti G."/>
            <person name="Portier P."/>
            <person name="Fazliarab A."/>
            <person name="Taghavi S.M."/>
            <person name="Briand M."/>
            <person name="Le-Saux M."/>
            <person name="Jacques M.-A."/>
        </authorList>
    </citation>
    <scope>NUCLEOTIDE SEQUENCE</scope>
    <source>
        <strain evidence="5">CFBP 3417</strain>
    </source>
</reference>
<gene>
    <name evidence="5" type="ORF">KK103_09740</name>
</gene>
<dbReference type="Gene3D" id="3.40.50.720">
    <property type="entry name" value="NAD(P)-binding Rossmann-like Domain"/>
    <property type="match status" value="1"/>
</dbReference>